<gene>
    <name evidence="2" type="ORF">PCOR1329_LOCUS32783</name>
</gene>
<dbReference type="Proteomes" id="UP001189429">
    <property type="component" value="Unassembled WGS sequence"/>
</dbReference>
<evidence type="ECO:0000259" key="1">
    <source>
        <dbReference type="Pfam" id="PF20256"/>
    </source>
</evidence>
<sequence length="401" mass="43964">MRARNLYAAEGLHRTHFGQLLVACPVRRMYADLSESAEVARRTQDVRAFNRANRWRKRGLALVLNKFGISFTAKFMNQAGALVHVYVDGTVLVTHGGTEMGQGLHTKICQVAARALGVPVEDVYIRETSTDTVPNASPTAASASSDLYGMAVLNACEQIKGRLAPYLEACGGDFKKAVNAGYFDRCDLSAHGFYVTPGICYDWNNPNCKERGSTPFRYFTYGAACSEVEIDCLTGDMRVLRADILMDLGNSLNPAIDIGQIEGAFVQGIGWTMLEEVVWGCNEFPWLKPGALFTRGPGTYKIPSFNDVPVDMRVTLLKDSANPTAIHSSRAVGEPPFFLGSSAFLAARQAIASARRDNGHPDEHFTVDTPLTPERIRMACGDRIAESFSSKMSRPRPSGFW</sequence>
<accession>A0ABN9SUM3</accession>
<comment type="caution">
    <text evidence="2">The sequence shown here is derived from an EMBL/GenBank/DDBJ whole genome shotgun (WGS) entry which is preliminary data.</text>
</comment>
<proteinExistence type="predicted"/>
<dbReference type="Gene3D" id="3.30.365.10">
    <property type="entry name" value="Aldehyde oxidase/xanthine dehydrogenase, molybdopterin binding domain"/>
    <property type="match status" value="2"/>
</dbReference>
<dbReference type="InterPro" id="IPR046867">
    <property type="entry name" value="AldOxase/xan_DH_MoCoBD2"/>
</dbReference>
<dbReference type="PANTHER" id="PTHR45444">
    <property type="entry name" value="XANTHINE DEHYDROGENASE"/>
    <property type="match status" value="1"/>
</dbReference>
<evidence type="ECO:0000313" key="2">
    <source>
        <dbReference type="EMBL" id="CAK0836204.1"/>
    </source>
</evidence>
<keyword evidence="3" id="KW-1185">Reference proteome</keyword>
<dbReference type="Pfam" id="PF20256">
    <property type="entry name" value="MoCoBD_2"/>
    <property type="match status" value="1"/>
</dbReference>
<reference evidence="2" key="1">
    <citation type="submission" date="2023-10" db="EMBL/GenBank/DDBJ databases">
        <authorList>
            <person name="Chen Y."/>
            <person name="Shah S."/>
            <person name="Dougan E. K."/>
            <person name="Thang M."/>
            <person name="Chan C."/>
        </authorList>
    </citation>
    <scope>NUCLEOTIDE SEQUENCE [LARGE SCALE GENOMIC DNA]</scope>
</reference>
<name>A0ABN9SUM3_9DINO</name>
<protein>
    <recommendedName>
        <fullName evidence="1">Aldehyde oxidase/xanthine dehydrogenase second molybdopterin binding domain-containing protein</fullName>
    </recommendedName>
</protein>
<evidence type="ECO:0000313" key="3">
    <source>
        <dbReference type="Proteomes" id="UP001189429"/>
    </source>
</evidence>
<dbReference type="InterPro" id="IPR037165">
    <property type="entry name" value="AldOxase/xan_DH_Mopterin-bd_sf"/>
</dbReference>
<dbReference type="EMBL" id="CAUYUJ010013447">
    <property type="protein sequence ID" value="CAK0836204.1"/>
    <property type="molecule type" value="Genomic_DNA"/>
</dbReference>
<dbReference type="PANTHER" id="PTHR45444:SF3">
    <property type="entry name" value="XANTHINE DEHYDROGENASE"/>
    <property type="match status" value="1"/>
</dbReference>
<feature type="domain" description="Aldehyde oxidase/xanthine dehydrogenase second molybdopterin binding" evidence="1">
    <location>
        <begin position="33"/>
        <end position="309"/>
    </location>
</feature>
<organism evidence="2 3">
    <name type="scientific">Prorocentrum cordatum</name>
    <dbReference type="NCBI Taxonomy" id="2364126"/>
    <lineage>
        <taxon>Eukaryota</taxon>
        <taxon>Sar</taxon>
        <taxon>Alveolata</taxon>
        <taxon>Dinophyceae</taxon>
        <taxon>Prorocentrales</taxon>
        <taxon>Prorocentraceae</taxon>
        <taxon>Prorocentrum</taxon>
    </lineage>
</organism>
<dbReference type="InterPro" id="IPR016208">
    <property type="entry name" value="Ald_Oxase/xanthine_DH-like"/>
</dbReference>
<dbReference type="SUPFAM" id="SSF56003">
    <property type="entry name" value="Molybdenum cofactor-binding domain"/>
    <property type="match status" value="1"/>
</dbReference>